<dbReference type="EnsemblMetazoa" id="XM_038199091.1">
    <property type="protein sequence ID" value="XP_038055019.1"/>
    <property type="gene ID" value="LOC119727225"/>
</dbReference>
<dbReference type="GeneID" id="119727225"/>
<dbReference type="InterPro" id="IPR032675">
    <property type="entry name" value="LRR_dom_sf"/>
</dbReference>
<dbReference type="OMA" id="CRMGPEA"/>
<accession>A0A913ZU90</accession>
<organism evidence="4 5">
    <name type="scientific">Patiria miniata</name>
    <name type="common">Bat star</name>
    <name type="synonym">Asterina miniata</name>
    <dbReference type="NCBI Taxonomy" id="46514"/>
    <lineage>
        <taxon>Eukaryota</taxon>
        <taxon>Metazoa</taxon>
        <taxon>Echinodermata</taxon>
        <taxon>Eleutherozoa</taxon>
        <taxon>Asterozoa</taxon>
        <taxon>Asteroidea</taxon>
        <taxon>Valvatacea</taxon>
        <taxon>Valvatida</taxon>
        <taxon>Asterinidae</taxon>
        <taxon>Patiria</taxon>
    </lineage>
</organism>
<proteinExistence type="predicted"/>
<evidence type="ECO:0000256" key="1">
    <source>
        <dbReference type="ARBA" id="ARBA00022614"/>
    </source>
</evidence>
<protein>
    <submittedName>
        <fullName evidence="4">Uncharacterized protein</fullName>
    </submittedName>
</protein>
<dbReference type="PROSITE" id="PS51450">
    <property type="entry name" value="LRR"/>
    <property type="match status" value="2"/>
</dbReference>
<dbReference type="InterPro" id="IPR001611">
    <property type="entry name" value="Leu-rich_rpt"/>
</dbReference>
<dbReference type="Gene3D" id="3.80.10.10">
    <property type="entry name" value="Ribonuclease Inhibitor"/>
    <property type="match status" value="2"/>
</dbReference>
<dbReference type="GO" id="GO:0005737">
    <property type="term" value="C:cytoplasm"/>
    <property type="evidence" value="ECO:0007669"/>
    <property type="project" value="TreeGrafter"/>
</dbReference>
<dbReference type="PANTHER" id="PTHR48051">
    <property type="match status" value="1"/>
</dbReference>
<evidence type="ECO:0000256" key="2">
    <source>
        <dbReference type="ARBA" id="ARBA00022737"/>
    </source>
</evidence>
<dbReference type="Pfam" id="PF13855">
    <property type="entry name" value="LRR_8"/>
    <property type="match status" value="1"/>
</dbReference>
<keyword evidence="2" id="KW-0677">Repeat</keyword>
<dbReference type="AlphaFoldDB" id="A0A913ZU90"/>
<reference evidence="4" key="1">
    <citation type="submission" date="2022-11" db="UniProtKB">
        <authorList>
            <consortium name="EnsemblMetazoa"/>
        </authorList>
    </citation>
    <scope>IDENTIFICATION</scope>
</reference>
<dbReference type="RefSeq" id="XP_038055019.1">
    <property type="nucleotide sequence ID" value="XM_038199091.1"/>
</dbReference>
<dbReference type="Pfam" id="PF00560">
    <property type="entry name" value="LRR_1"/>
    <property type="match status" value="1"/>
</dbReference>
<evidence type="ECO:0000313" key="4">
    <source>
        <dbReference type="EnsemblMetazoa" id="XP_038055019.1"/>
    </source>
</evidence>
<dbReference type="SMART" id="SM00364">
    <property type="entry name" value="LRR_BAC"/>
    <property type="match status" value="5"/>
</dbReference>
<evidence type="ECO:0000313" key="5">
    <source>
        <dbReference type="Proteomes" id="UP000887568"/>
    </source>
</evidence>
<dbReference type="PANTHER" id="PTHR48051:SF54">
    <property type="entry name" value="LEUCINE-RICH REPEAT-CONTAINING PROTEIN"/>
    <property type="match status" value="1"/>
</dbReference>
<dbReference type="SUPFAM" id="SSF52058">
    <property type="entry name" value="L domain-like"/>
    <property type="match status" value="1"/>
</dbReference>
<sequence>MDFASSEPPKITLKQPRLLRDSNDPNIRRYKHLKLSGRDLLDPPDLLFELTKLEFLDLSPERVTSLHFKLTEVPRQLSRLQNLTVLCLGTNELKEIPAELCGLAKLETLILSNNLLTTLPKEFRQLQRLQSLHLANNFFEEIPRTVFYLKNLEFLDASDNKISRLPRDVGNLVKLRTLLLYLNLLTTLPEELGNCLNLRTVWLGMNSLIGIPRSFGRLEYLDWAEQPMSSNLDGNPLETPPIEICRDGPQAIATFFEENPDAVTYTTGFQAKEDEKELQRAHSDDEAATATSSSGDLGSSGTWSLGSTQSYPGAVAAGKRAKADGGRQPATIGHNNKP</sequence>
<keyword evidence="1" id="KW-0433">Leucine-rich repeat</keyword>
<feature type="region of interest" description="Disordered" evidence="3">
    <location>
        <begin position="273"/>
        <end position="338"/>
    </location>
</feature>
<feature type="compositionally biased region" description="Low complexity" evidence="3">
    <location>
        <begin position="288"/>
        <end position="318"/>
    </location>
</feature>
<keyword evidence="5" id="KW-1185">Reference proteome</keyword>
<dbReference type="OrthoDB" id="1394818at2759"/>
<dbReference type="Proteomes" id="UP000887568">
    <property type="component" value="Unplaced"/>
</dbReference>
<dbReference type="SMART" id="SM00369">
    <property type="entry name" value="LRR_TYP"/>
    <property type="match status" value="5"/>
</dbReference>
<name>A0A913ZU90_PATMI</name>
<feature type="compositionally biased region" description="Basic and acidic residues" evidence="3">
    <location>
        <begin position="273"/>
        <end position="285"/>
    </location>
</feature>
<dbReference type="InterPro" id="IPR003591">
    <property type="entry name" value="Leu-rich_rpt_typical-subtyp"/>
</dbReference>
<evidence type="ECO:0000256" key="3">
    <source>
        <dbReference type="SAM" id="MobiDB-lite"/>
    </source>
</evidence>
<dbReference type="InterPro" id="IPR050216">
    <property type="entry name" value="LRR_domain-containing"/>
</dbReference>